<evidence type="ECO:0000256" key="1">
    <source>
        <dbReference type="SAM" id="MobiDB-lite"/>
    </source>
</evidence>
<organism evidence="2 3">
    <name type="scientific">Psilocybe cf. subviscida</name>
    <dbReference type="NCBI Taxonomy" id="2480587"/>
    <lineage>
        <taxon>Eukaryota</taxon>
        <taxon>Fungi</taxon>
        <taxon>Dikarya</taxon>
        <taxon>Basidiomycota</taxon>
        <taxon>Agaricomycotina</taxon>
        <taxon>Agaricomycetes</taxon>
        <taxon>Agaricomycetidae</taxon>
        <taxon>Agaricales</taxon>
        <taxon>Agaricineae</taxon>
        <taxon>Strophariaceae</taxon>
        <taxon>Psilocybe</taxon>
    </lineage>
</organism>
<gene>
    <name evidence="2" type="ORF">D9619_011173</name>
</gene>
<reference evidence="2 3" key="1">
    <citation type="journal article" date="2020" name="ISME J.">
        <title>Uncovering the hidden diversity of litter-decomposition mechanisms in mushroom-forming fungi.</title>
        <authorList>
            <person name="Floudas D."/>
            <person name="Bentzer J."/>
            <person name="Ahren D."/>
            <person name="Johansson T."/>
            <person name="Persson P."/>
            <person name="Tunlid A."/>
        </authorList>
    </citation>
    <scope>NUCLEOTIDE SEQUENCE [LARGE SCALE GENOMIC DNA]</scope>
    <source>
        <strain evidence="2 3">CBS 101986</strain>
    </source>
</reference>
<feature type="region of interest" description="Disordered" evidence="1">
    <location>
        <begin position="105"/>
        <end position="124"/>
    </location>
</feature>
<proteinExistence type="predicted"/>
<protein>
    <submittedName>
        <fullName evidence="2">Uncharacterized protein</fullName>
    </submittedName>
</protein>
<dbReference type="EMBL" id="JAACJJ010000016">
    <property type="protein sequence ID" value="KAF5324130.1"/>
    <property type="molecule type" value="Genomic_DNA"/>
</dbReference>
<keyword evidence="3" id="KW-1185">Reference proteome</keyword>
<evidence type="ECO:0000313" key="3">
    <source>
        <dbReference type="Proteomes" id="UP000567179"/>
    </source>
</evidence>
<dbReference type="Proteomes" id="UP000567179">
    <property type="component" value="Unassembled WGS sequence"/>
</dbReference>
<comment type="caution">
    <text evidence="2">The sequence shown here is derived from an EMBL/GenBank/DDBJ whole genome shotgun (WGS) entry which is preliminary data.</text>
</comment>
<name>A0A8H5F537_9AGAR</name>
<dbReference type="AlphaFoldDB" id="A0A8H5F537"/>
<accession>A0A8H5F537</accession>
<sequence length="143" mass="15312">MNPPTQATPIGASSNNPPPCLNLLPLKHRHFQQPFTVSLLTHPSAAATYRAVDLLIGTVFTPLGLDPAFFTGVTELTNGCRAHYPEIDHCILSGVFSGAIRWSMAPPPPPSAHHRPSRSVSSLVTTTRTTAVAIDVDDSEPPR</sequence>
<evidence type="ECO:0000313" key="2">
    <source>
        <dbReference type="EMBL" id="KAF5324130.1"/>
    </source>
</evidence>